<accession>A0ABU9DKT1</accession>
<organism evidence="2 3">
    <name type="scientific">Paenibacillus filicis</name>
    <dbReference type="NCBI Taxonomy" id="669464"/>
    <lineage>
        <taxon>Bacteria</taxon>
        <taxon>Bacillati</taxon>
        <taxon>Bacillota</taxon>
        <taxon>Bacilli</taxon>
        <taxon>Bacillales</taxon>
        <taxon>Paenibacillaceae</taxon>
        <taxon>Paenibacillus</taxon>
    </lineage>
</organism>
<evidence type="ECO:0008006" key="4">
    <source>
        <dbReference type="Google" id="ProtNLM"/>
    </source>
</evidence>
<proteinExistence type="predicted"/>
<keyword evidence="1" id="KW-0732">Signal</keyword>
<protein>
    <recommendedName>
        <fullName evidence="4">Lipoprotein</fullName>
    </recommendedName>
</protein>
<evidence type="ECO:0000313" key="2">
    <source>
        <dbReference type="EMBL" id="MEK8129460.1"/>
    </source>
</evidence>
<sequence>MKKIILLSLSVFLCGGAVLNTGCSNSKNYASDKVSRQDTGETSKLESERIVSNYWKAISDKNGEDAYKMLDPNNRPDKDKFVESVKRSNISQVKINQSEKINDQSFKVFIDFTDGKKEFEKVPFTTVLNGGSWFVRINTDPDKGETLTPKR</sequence>
<reference evidence="2 3" key="1">
    <citation type="submission" date="2024-04" db="EMBL/GenBank/DDBJ databases">
        <title>draft genome sequnece of Paenibacillus filicis.</title>
        <authorList>
            <person name="Kim D.-U."/>
        </authorList>
    </citation>
    <scope>NUCLEOTIDE SEQUENCE [LARGE SCALE GENOMIC DNA]</scope>
    <source>
        <strain evidence="2 3">KACC14197</strain>
    </source>
</reference>
<feature type="chain" id="PRO_5046985417" description="Lipoprotein" evidence="1">
    <location>
        <begin position="20"/>
        <end position="151"/>
    </location>
</feature>
<dbReference type="EMBL" id="JBBPCC010000010">
    <property type="protein sequence ID" value="MEK8129460.1"/>
    <property type="molecule type" value="Genomic_DNA"/>
</dbReference>
<evidence type="ECO:0000256" key="1">
    <source>
        <dbReference type="SAM" id="SignalP"/>
    </source>
</evidence>
<dbReference type="RefSeq" id="WP_341416570.1">
    <property type="nucleotide sequence ID" value="NZ_JBBPCC010000010.1"/>
</dbReference>
<dbReference type="Proteomes" id="UP001469365">
    <property type="component" value="Unassembled WGS sequence"/>
</dbReference>
<name>A0ABU9DKT1_9BACL</name>
<evidence type="ECO:0000313" key="3">
    <source>
        <dbReference type="Proteomes" id="UP001469365"/>
    </source>
</evidence>
<comment type="caution">
    <text evidence="2">The sequence shown here is derived from an EMBL/GenBank/DDBJ whole genome shotgun (WGS) entry which is preliminary data.</text>
</comment>
<keyword evidence="3" id="KW-1185">Reference proteome</keyword>
<gene>
    <name evidence="2" type="ORF">WMW72_16260</name>
</gene>
<feature type="signal peptide" evidence="1">
    <location>
        <begin position="1"/>
        <end position="19"/>
    </location>
</feature>